<dbReference type="InterPro" id="IPR008930">
    <property type="entry name" value="Terpenoid_cyclase/PrenylTrfase"/>
</dbReference>
<dbReference type="Proteomes" id="UP001155241">
    <property type="component" value="Unassembled WGS sequence"/>
</dbReference>
<dbReference type="AlphaFoldDB" id="A0A9X2FIK3"/>
<dbReference type="SUPFAM" id="SSF48239">
    <property type="entry name" value="Terpenoid cyclases/Protein prenyltransferases"/>
    <property type="match status" value="1"/>
</dbReference>
<proteinExistence type="predicted"/>
<name>A0A9X2FIK3_9BACT</name>
<feature type="chain" id="PRO_5040746676" evidence="1">
    <location>
        <begin position="24"/>
        <end position="346"/>
    </location>
</feature>
<protein>
    <submittedName>
        <fullName evidence="2">Terpene cyclase/mutase family protein</fullName>
    </submittedName>
</protein>
<evidence type="ECO:0000256" key="1">
    <source>
        <dbReference type="SAM" id="SignalP"/>
    </source>
</evidence>
<evidence type="ECO:0000313" key="3">
    <source>
        <dbReference type="Proteomes" id="UP001155241"/>
    </source>
</evidence>
<keyword evidence="1" id="KW-0732">Signal</keyword>
<gene>
    <name evidence="2" type="ORF">NG895_28830</name>
</gene>
<dbReference type="Gene3D" id="1.50.10.20">
    <property type="match status" value="2"/>
</dbReference>
<dbReference type="RefSeq" id="WP_252856035.1">
    <property type="nucleotide sequence ID" value="NZ_JAMXLR010000092.1"/>
</dbReference>
<keyword evidence="3" id="KW-1185">Reference proteome</keyword>
<organism evidence="2 3">
    <name type="scientific">Aeoliella straminimaris</name>
    <dbReference type="NCBI Taxonomy" id="2954799"/>
    <lineage>
        <taxon>Bacteria</taxon>
        <taxon>Pseudomonadati</taxon>
        <taxon>Planctomycetota</taxon>
        <taxon>Planctomycetia</taxon>
        <taxon>Pirellulales</taxon>
        <taxon>Lacipirellulaceae</taxon>
        <taxon>Aeoliella</taxon>
    </lineage>
</organism>
<sequence>MCSSRKMLAVSIALIALCSPAVAARSDPEVDRVVVQGLDWLASRQQRLGHWTAQGRYPAAMTSLAGLAMLCEGSTTTEGRYADNISRAVDYLVSQSRPNGLIGDPLRDDRYTYGHGFAMLFLSQVLGEEEDAQRREELVQVLTKAVRFTGQAQTDAGGWGYVSAKDGNGFDEGSTTITQVQGLRSCRNAGIPVPKEVIDKAVKYIKDCTLRDGGVQYSSKGGGGRPAITAAAVACLFNAGEYDDDYVPRMLKYCEQHLGGGRQNNYGHWHYAHFYYSQVQYREAGEIWTDYRNTTYAKLLREAKPVTLENGKGVVWDQGYIGQVYTTSLNLIILQLDNAALPIYQR</sequence>
<comment type="caution">
    <text evidence="2">The sequence shown here is derived from an EMBL/GenBank/DDBJ whole genome shotgun (WGS) entry which is preliminary data.</text>
</comment>
<dbReference type="CDD" id="cd00688">
    <property type="entry name" value="ISOPREN_C2_like"/>
    <property type="match status" value="1"/>
</dbReference>
<reference evidence="2" key="1">
    <citation type="submission" date="2022-06" db="EMBL/GenBank/DDBJ databases">
        <title>Aeoliella straminimaris, a novel planctomycete from sediments.</title>
        <authorList>
            <person name="Vitorino I.R."/>
            <person name="Lage O.M."/>
        </authorList>
    </citation>
    <scope>NUCLEOTIDE SEQUENCE</scope>
    <source>
        <strain evidence="2">ICT_H6.2</strain>
    </source>
</reference>
<dbReference type="EMBL" id="JAMXLR010000092">
    <property type="protein sequence ID" value="MCO6047929.1"/>
    <property type="molecule type" value="Genomic_DNA"/>
</dbReference>
<feature type="signal peptide" evidence="1">
    <location>
        <begin position="1"/>
        <end position="23"/>
    </location>
</feature>
<evidence type="ECO:0000313" key="2">
    <source>
        <dbReference type="EMBL" id="MCO6047929.1"/>
    </source>
</evidence>
<accession>A0A9X2FIK3</accession>